<dbReference type="Pfam" id="PF09115">
    <property type="entry name" value="DNApol3-delta_C"/>
    <property type="match status" value="1"/>
</dbReference>
<comment type="caution">
    <text evidence="9">The sequence shown here is derived from an EMBL/GenBank/DDBJ whole genome shotgun (WGS) entry which is preliminary data.</text>
</comment>
<dbReference type="GO" id="GO:0006261">
    <property type="term" value="P:DNA-templated DNA replication"/>
    <property type="evidence" value="ECO:0007669"/>
    <property type="project" value="TreeGrafter"/>
</dbReference>
<dbReference type="GO" id="GO:0003887">
    <property type="term" value="F:DNA-directed DNA polymerase activity"/>
    <property type="evidence" value="ECO:0007669"/>
    <property type="project" value="UniProtKB-KW"/>
</dbReference>
<keyword evidence="3" id="KW-0808">Transferase</keyword>
<dbReference type="InterPro" id="IPR050238">
    <property type="entry name" value="DNA_Rep/Repair_Clamp_Loader"/>
</dbReference>
<dbReference type="FunFam" id="3.40.50.300:FF:001255">
    <property type="entry name" value="DNA polymerase III subunit delta"/>
    <property type="match status" value="1"/>
</dbReference>
<dbReference type="GO" id="GO:0008408">
    <property type="term" value="F:3'-5' exonuclease activity"/>
    <property type="evidence" value="ECO:0007669"/>
    <property type="project" value="InterPro"/>
</dbReference>
<dbReference type="AlphaFoldDB" id="A0A1B7LI88"/>
<feature type="domain" description="DNA polymerase III delta subunit C-terminal" evidence="8">
    <location>
        <begin position="243"/>
        <end position="325"/>
    </location>
</feature>
<evidence type="ECO:0000256" key="4">
    <source>
        <dbReference type="ARBA" id="ARBA00022695"/>
    </source>
</evidence>
<keyword evidence="10" id="KW-1185">Reference proteome</keyword>
<dbReference type="Pfam" id="PF13177">
    <property type="entry name" value="DNA_pol3_delta2"/>
    <property type="match status" value="1"/>
</dbReference>
<evidence type="ECO:0000256" key="3">
    <source>
        <dbReference type="ARBA" id="ARBA00022679"/>
    </source>
</evidence>
<keyword evidence="5" id="KW-0235">DNA replication</keyword>
<dbReference type="STRING" id="1838280.A6M21_04195"/>
<organism evidence="9 10">
    <name type="scientific">Desulfotomaculum copahuensis</name>
    <dbReference type="NCBI Taxonomy" id="1838280"/>
    <lineage>
        <taxon>Bacteria</taxon>
        <taxon>Bacillati</taxon>
        <taxon>Bacillota</taxon>
        <taxon>Clostridia</taxon>
        <taxon>Eubacteriales</taxon>
        <taxon>Desulfotomaculaceae</taxon>
        <taxon>Desulfotomaculum</taxon>
    </lineage>
</organism>
<proteinExistence type="predicted"/>
<keyword evidence="4" id="KW-0548">Nucleotidyltransferase</keyword>
<dbReference type="Gene3D" id="3.40.50.300">
    <property type="entry name" value="P-loop containing nucleotide triphosphate hydrolases"/>
    <property type="match status" value="1"/>
</dbReference>
<sequence>MKQFAGLAGHEDIIRSLRRAVTDGRVAHAYLFAGPAGTGKTTAARALAAALLCRQPRDGEACGACRDCRQMAAGSHPDLHLIVPEGASIKIGQVREMQRAATLYPVQGRRQVYLIRDADLMTAGAANALLKTLEEPPAGVVFILTSVRPYALLPTVVSRCQDYFFRVLPLPLVMAVVQRETGLDPEAAALVAALSGGSPGRALELAAGGEPLEQRARALALAAALPGAGAAVACRQAAALAAEKGTAAAFLEILLVWYRDLLLWLETSSGELLVNRDCQAQVRREAARFTSGRLIQMLGQIERTRRLLTAGVNTRLALEVLFLQLAETA</sequence>
<evidence type="ECO:0000256" key="5">
    <source>
        <dbReference type="ARBA" id="ARBA00022705"/>
    </source>
</evidence>
<evidence type="ECO:0000313" key="10">
    <source>
        <dbReference type="Proteomes" id="UP000078532"/>
    </source>
</evidence>
<dbReference type="PANTHER" id="PTHR11669:SF8">
    <property type="entry name" value="DNA POLYMERASE III SUBUNIT DELTA"/>
    <property type="match status" value="1"/>
</dbReference>
<dbReference type="GO" id="GO:0009360">
    <property type="term" value="C:DNA polymerase III complex"/>
    <property type="evidence" value="ECO:0007669"/>
    <property type="project" value="InterPro"/>
</dbReference>
<dbReference type="EMBL" id="LYVF01000040">
    <property type="protein sequence ID" value="OAT86122.1"/>
    <property type="molecule type" value="Genomic_DNA"/>
</dbReference>
<name>A0A1B7LI88_9FIRM</name>
<protein>
    <recommendedName>
        <fullName evidence="2">DNA polymerase III subunit delta'</fullName>
        <ecNumber evidence="1">2.7.7.7</ecNumber>
    </recommendedName>
</protein>
<keyword evidence="6" id="KW-0239">DNA-directed DNA polymerase</keyword>
<evidence type="ECO:0000256" key="7">
    <source>
        <dbReference type="ARBA" id="ARBA00049244"/>
    </source>
</evidence>
<evidence type="ECO:0000256" key="2">
    <source>
        <dbReference type="ARBA" id="ARBA00014363"/>
    </source>
</evidence>
<dbReference type="NCBIfam" id="TIGR00678">
    <property type="entry name" value="holB"/>
    <property type="match status" value="1"/>
</dbReference>
<dbReference type="GO" id="GO:0003677">
    <property type="term" value="F:DNA binding"/>
    <property type="evidence" value="ECO:0007669"/>
    <property type="project" value="InterPro"/>
</dbReference>
<dbReference type="EC" id="2.7.7.7" evidence="1"/>
<evidence type="ECO:0000256" key="1">
    <source>
        <dbReference type="ARBA" id="ARBA00012417"/>
    </source>
</evidence>
<dbReference type="PANTHER" id="PTHR11669">
    <property type="entry name" value="REPLICATION FACTOR C / DNA POLYMERASE III GAMMA-TAU SUBUNIT"/>
    <property type="match status" value="1"/>
</dbReference>
<dbReference type="InterPro" id="IPR015199">
    <property type="entry name" value="DNA_pol_III_delta_C"/>
</dbReference>
<evidence type="ECO:0000256" key="6">
    <source>
        <dbReference type="ARBA" id="ARBA00022932"/>
    </source>
</evidence>
<evidence type="ECO:0000259" key="8">
    <source>
        <dbReference type="Pfam" id="PF09115"/>
    </source>
</evidence>
<comment type="catalytic activity">
    <reaction evidence="7">
        <text>DNA(n) + a 2'-deoxyribonucleoside 5'-triphosphate = DNA(n+1) + diphosphate</text>
        <dbReference type="Rhea" id="RHEA:22508"/>
        <dbReference type="Rhea" id="RHEA-COMP:17339"/>
        <dbReference type="Rhea" id="RHEA-COMP:17340"/>
        <dbReference type="ChEBI" id="CHEBI:33019"/>
        <dbReference type="ChEBI" id="CHEBI:61560"/>
        <dbReference type="ChEBI" id="CHEBI:173112"/>
        <dbReference type="EC" id="2.7.7.7"/>
    </reaction>
</comment>
<dbReference type="InterPro" id="IPR027417">
    <property type="entry name" value="P-loop_NTPase"/>
</dbReference>
<dbReference type="OrthoDB" id="9810148at2"/>
<evidence type="ECO:0000313" key="9">
    <source>
        <dbReference type="EMBL" id="OAT86122.1"/>
    </source>
</evidence>
<gene>
    <name evidence="9" type="ORF">A6M21_04195</name>
</gene>
<accession>A0A1B7LI88</accession>
<dbReference type="Proteomes" id="UP000078532">
    <property type="component" value="Unassembled WGS sequence"/>
</dbReference>
<dbReference type="RefSeq" id="WP_066666426.1">
    <property type="nucleotide sequence ID" value="NZ_LYVF01000040.1"/>
</dbReference>
<reference evidence="9 10" key="1">
    <citation type="submission" date="2016-04" db="EMBL/GenBank/DDBJ databases">
        <authorList>
            <person name="Evans L.H."/>
            <person name="Alamgir A."/>
            <person name="Owens N."/>
            <person name="Weber N.D."/>
            <person name="Virtaneva K."/>
            <person name="Barbian K."/>
            <person name="Babar A."/>
            <person name="Rosenke K."/>
        </authorList>
    </citation>
    <scope>NUCLEOTIDE SEQUENCE [LARGE SCALE GENOMIC DNA]</scope>
    <source>
        <strain evidence="9 10">LMa1</strain>
    </source>
</reference>
<dbReference type="InterPro" id="IPR004622">
    <property type="entry name" value="DNA_pol_HolB"/>
</dbReference>
<dbReference type="SUPFAM" id="SSF52540">
    <property type="entry name" value="P-loop containing nucleoside triphosphate hydrolases"/>
    <property type="match status" value="1"/>
</dbReference>